<keyword evidence="5 7" id="KW-1133">Transmembrane helix</keyword>
<proteinExistence type="inferred from homology"/>
<dbReference type="SUPFAM" id="SSF52540">
    <property type="entry name" value="P-loop containing nucleoside triphosphate hydrolases"/>
    <property type="match status" value="1"/>
</dbReference>
<dbReference type="Gene3D" id="3.40.50.300">
    <property type="entry name" value="P-loop containing nucleotide triphosphate hydrolases"/>
    <property type="match status" value="2"/>
</dbReference>
<dbReference type="EMBL" id="JAJNEC010000005">
    <property type="protein sequence ID" value="MCD2424375.1"/>
    <property type="molecule type" value="Genomic_DNA"/>
</dbReference>
<evidence type="ECO:0000256" key="4">
    <source>
        <dbReference type="ARBA" id="ARBA00022692"/>
    </source>
</evidence>
<evidence type="ECO:0000256" key="2">
    <source>
        <dbReference type="ARBA" id="ARBA00008806"/>
    </source>
</evidence>
<keyword evidence="6 7" id="KW-0472">Membrane</keyword>
<dbReference type="Pfam" id="PF02534">
    <property type="entry name" value="T4SS-DNA_transf"/>
    <property type="match status" value="1"/>
</dbReference>
<keyword evidence="4 7" id="KW-0812">Transmembrane</keyword>
<feature type="transmembrane region" description="Helical" evidence="7">
    <location>
        <begin position="57"/>
        <end position="81"/>
    </location>
</feature>
<feature type="transmembrane region" description="Helical" evidence="7">
    <location>
        <begin position="192"/>
        <end position="217"/>
    </location>
</feature>
<dbReference type="NCBIfam" id="NF041326">
    <property type="entry name" value="Bacteroid_MobC"/>
    <property type="match status" value="1"/>
</dbReference>
<protein>
    <submittedName>
        <fullName evidence="9">YWFCY domain-containing protein</fullName>
    </submittedName>
</protein>
<organism evidence="9 10">
    <name type="scientific">Niabella pedocola</name>
    <dbReference type="NCBI Taxonomy" id="1752077"/>
    <lineage>
        <taxon>Bacteria</taxon>
        <taxon>Pseudomonadati</taxon>
        <taxon>Bacteroidota</taxon>
        <taxon>Chitinophagia</taxon>
        <taxon>Chitinophagales</taxon>
        <taxon>Chitinophagaceae</taxon>
        <taxon>Niabella</taxon>
    </lineage>
</organism>
<comment type="caution">
    <text evidence="9">The sequence shown here is derived from an EMBL/GenBank/DDBJ whole genome shotgun (WGS) entry which is preliminary data.</text>
</comment>
<reference evidence="9 10" key="1">
    <citation type="submission" date="2021-11" db="EMBL/GenBank/DDBJ databases">
        <title>Genomic of Niabella pedocola.</title>
        <authorList>
            <person name="Wu T."/>
        </authorList>
    </citation>
    <scope>NUCLEOTIDE SEQUENCE [LARGE SCALE GENOMIC DNA]</scope>
    <source>
        <strain evidence="9 10">JCM 31011</strain>
    </source>
</reference>
<keyword evidence="3" id="KW-1003">Cell membrane</keyword>
<comment type="similarity">
    <text evidence="2">Belongs to the VirD4/TraG family.</text>
</comment>
<comment type="subcellular location">
    <subcellularLocation>
        <location evidence="1">Cell membrane</location>
        <topology evidence="1">Multi-pass membrane protein</topology>
    </subcellularLocation>
</comment>
<evidence type="ECO:0000256" key="5">
    <source>
        <dbReference type="ARBA" id="ARBA00022989"/>
    </source>
</evidence>
<feature type="transmembrane region" description="Helical" evidence="7">
    <location>
        <begin position="20"/>
        <end position="37"/>
    </location>
</feature>
<evidence type="ECO:0000313" key="10">
    <source>
        <dbReference type="Proteomes" id="UP001199816"/>
    </source>
</evidence>
<keyword evidence="10" id="KW-1185">Reference proteome</keyword>
<sequence>MNTGENDQGLRVILDFVRKGSIILLILHFYISCYTAFEKWGLTFKILESILLNFSRFSFVTHPVYIKAFSLGLLVLSLTGVKGKKDEKINRSSIVAFLVLGILIYFISGLLFYSALPAEPLTCSYILLTTSGYLLFLTGGARLSRLIKLQLNKDIFNEQNETFPQEERLLENKYSINLPGLYKLKGKIRNMYLNLINCFRMVLIIGSPGAGKTFYLIREIILQSIRKNYCVVLYDFKYDDLTKIAYNAWLKYKHTYPVEPKFYIINFDDPINRCNPLEPSTLLDITDATESSRTILLGLNMEWIKKTGDFFVESPINFFTAVIWFLKKYKNGVYCTIPHAIELTQMQYDDLFPVLSTEPEIEVLINPFISAYMNRAMEQLEGQIASAKIALARISSPLLYYVLSGNDFSLDVNNPQEPKIVALANNPEKTQIYGAVISLYINRLFRILPKKGRQHTAIIIDEASSLFANGIENYLAIARGYFLATFLAIQNVAQLRKSYGREQADVIFNLAGNIICGQSTGDTAKAVSEAIGKIVQERESVSINRTDTSISKNTQLDYAVPASKIATMSAGEFAGVVADNPDQKIERKAFHCTIINDPASINAEQARYIPLPPAGVSALEIQNNFIRIKNEVGDIIESELERIRKDPNLAHLLFVKPGSGVPPGE</sequence>
<feature type="transmembrane region" description="Helical" evidence="7">
    <location>
        <begin position="125"/>
        <end position="143"/>
    </location>
</feature>
<dbReference type="InterPro" id="IPR027417">
    <property type="entry name" value="P-loop_NTPase"/>
</dbReference>
<evidence type="ECO:0000256" key="1">
    <source>
        <dbReference type="ARBA" id="ARBA00004651"/>
    </source>
</evidence>
<evidence type="ECO:0000256" key="6">
    <source>
        <dbReference type="ARBA" id="ARBA00023136"/>
    </source>
</evidence>
<dbReference type="PANTHER" id="PTHR37937">
    <property type="entry name" value="CONJUGATIVE TRANSFER: DNA TRANSPORT"/>
    <property type="match status" value="1"/>
</dbReference>
<accession>A0ABS8PU34</accession>
<feature type="transmembrane region" description="Helical" evidence="7">
    <location>
        <begin position="93"/>
        <end position="113"/>
    </location>
</feature>
<dbReference type="PANTHER" id="PTHR37937:SF1">
    <property type="entry name" value="CONJUGATIVE TRANSFER: DNA TRANSPORT"/>
    <property type="match status" value="1"/>
</dbReference>
<dbReference type="RefSeq" id="WP_231006056.1">
    <property type="nucleotide sequence ID" value="NZ_JAJNEC010000005.1"/>
</dbReference>
<dbReference type="Pfam" id="PF14293">
    <property type="entry name" value="YWFCY"/>
    <property type="match status" value="1"/>
</dbReference>
<dbReference type="InterPro" id="IPR051539">
    <property type="entry name" value="T4SS-coupling_protein"/>
</dbReference>
<name>A0ABS8PU34_9BACT</name>
<dbReference type="Proteomes" id="UP001199816">
    <property type="component" value="Unassembled WGS sequence"/>
</dbReference>
<feature type="domain" description="YWFCY" evidence="8">
    <location>
        <begin position="5"/>
        <end position="148"/>
    </location>
</feature>
<evidence type="ECO:0000313" key="9">
    <source>
        <dbReference type="EMBL" id="MCD2424375.1"/>
    </source>
</evidence>
<gene>
    <name evidence="9" type="ORF">LQ567_16465</name>
</gene>
<evidence type="ECO:0000256" key="3">
    <source>
        <dbReference type="ARBA" id="ARBA00022475"/>
    </source>
</evidence>
<dbReference type="InterPro" id="IPR025988">
    <property type="entry name" value="YWFCY_dom"/>
</dbReference>
<dbReference type="InterPro" id="IPR003688">
    <property type="entry name" value="TraG/VirD4"/>
</dbReference>
<dbReference type="CDD" id="cd01127">
    <property type="entry name" value="TrwB_TraG_TraD_VirD4"/>
    <property type="match status" value="1"/>
</dbReference>
<evidence type="ECO:0000259" key="8">
    <source>
        <dbReference type="Pfam" id="PF14293"/>
    </source>
</evidence>
<evidence type="ECO:0000256" key="7">
    <source>
        <dbReference type="SAM" id="Phobius"/>
    </source>
</evidence>